<dbReference type="Pfam" id="PF06197">
    <property type="entry name" value="DUF998"/>
    <property type="match status" value="1"/>
</dbReference>
<protein>
    <recommendedName>
        <fullName evidence="4">DUF998 domain-containing protein</fullName>
    </recommendedName>
</protein>
<evidence type="ECO:0000313" key="3">
    <source>
        <dbReference type="Proteomes" id="UP001185015"/>
    </source>
</evidence>
<evidence type="ECO:0000256" key="1">
    <source>
        <dbReference type="SAM" id="Phobius"/>
    </source>
</evidence>
<evidence type="ECO:0008006" key="4">
    <source>
        <dbReference type="Google" id="ProtNLM"/>
    </source>
</evidence>
<feature type="transmembrane region" description="Helical" evidence="1">
    <location>
        <begin position="153"/>
        <end position="173"/>
    </location>
</feature>
<dbReference type="Proteomes" id="UP001185015">
    <property type="component" value="Unassembled WGS sequence"/>
</dbReference>
<gene>
    <name evidence="2" type="ORF">J2750_001933</name>
</gene>
<sequence>MDKKILYYAGMASVIFYLLADIIGGIITPNYSYVVNVVSELSQSGAENRILISPFLFLSSIMGILFALGIISHYPYGRNKLIFIGGTALIIMGVFTSLTSTIFPMDPFGGNTTFAGTMHLILVGISAVLIFPALLMIGIGFYREKNWRSFRSYTFVSVLIILISGVLSTVVIANGIELMGLFERIAVYAYFLWIFLLSYKLTYLNNFEE</sequence>
<keyword evidence="1" id="KW-0472">Membrane</keyword>
<reference evidence="2 3" key="1">
    <citation type="submission" date="2023-07" db="EMBL/GenBank/DDBJ databases">
        <title>Genomic Encyclopedia of Type Strains, Phase IV (KMG-IV): sequencing the most valuable type-strain genomes for metagenomic binning, comparative biology and taxonomic classification.</title>
        <authorList>
            <person name="Goeker M."/>
        </authorList>
    </citation>
    <scope>NUCLEOTIDE SEQUENCE [LARGE SCALE GENOMIC DNA]</scope>
    <source>
        <strain evidence="2 3">DSM 17273</strain>
    </source>
</reference>
<comment type="caution">
    <text evidence="2">The sequence shown here is derived from an EMBL/GenBank/DDBJ whole genome shotgun (WGS) entry which is preliminary data.</text>
</comment>
<dbReference type="EMBL" id="JAVDQI010000008">
    <property type="protein sequence ID" value="MDR6223463.1"/>
    <property type="molecule type" value="Genomic_DNA"/>
</dbReference>
<keyword evidence="1" id="KW-1133">Transmembrane helix</keyword>
<dbReference type="AlphaFoldDB" id="A0AA90ZDG3"/>
<dbReference type="RefSeq" id="WP_309740758.1">
    <property type="nucleotide sequence ID" value="NZ_JAVDQI010000008.1"/>
</dbReference>
<keyword evidence="3" id="KW-1185">Reference proteome</keyword>
<feature type="transmembrane region" description="Helical" evidence="1">
    <location>
        <begin position="51"/>
        <end position="74"/>
    </location>
</feature>
<evidence type="ECO:0000313" key="2">
    <source>
        <dbReference type="EMBL" id="MDR6223463.1"/>
    </source>
</evidence>
<accession>A0AA90ZDG3</accession>
<feature type="transmembrane region" description="Helical" evidence="1">
    <location>
        <begin position="185"/>
        <end position="204"/>
    </location>
</feature>
<keyword evidence="1" id="KW-0812">Transmembrane</keyword>
<feature type="transmembrane region" description="Helical" evidence="1">
    <location>
        <begin position="117"/>
        <end position="141"/>
    </location>
</feature>
<organism evidence="2 3">
    <name type="scientific">Methanococcoides alaskense</name>
    <dbReference type="NCBI Taxonomy" id="325778"/>
    <lineage>
        <taxon>Archaea</taxon>
        <taxon>Methanobacteriati</taxon>
        <taxon>Methanobacteriota</taxon>
        <taxon>Stenosarchaea group</taxon>
        <taxon>Methanomicrobia</taxon>
        <taxon>Methanosarcinales</taxon>
        <taxon>Methanosarcinaceae</taxon>
        <taxon>Methanococcoides</taxon>
    </lineage>
</organism>
<name>A0AA90ZDG3_9EURY</name>
<feature type="transmembrane region" description="Helical" evidence="1">
    <location>
        <begin position="81"/>
        <end position="105"/>
    </location>
</feature>
<dbReference type="InterPro" id="IPR009339">
    <property type="entry name" value="DUF998"/>
</dbReference>
<feature type="transmembrane region" description="Helical" evidence="1">
    <location>
        <begin position="7"/>
        <end position="31"/>
    </location>
</feature>
<proteinExistence type="predicted"/>